<protein>
    <submittedName>
        <fullName evidence="2">Metallophosphoesterase</fullName>
    </submittedName>
</protein>
<gene>
    <name evidence="2" type="ORF">DV707_11525</name>
</gene>
<sequence>MDYLPRAVYLSGADALVVADLHVGRSESSAVEYPLGERRDLLERLRDLLGAVGPETVVFAGDILHRFGTVSERSRETVERVVAACHDAGGDPVFVRGNHDAALDSVRDDVRDAYLAGDDPRTVVCHGHEEPPLDAERYVIGHDHPAIEIEGRRRPCFLDVPDAYRGADVLMLPAFSRLAAGVEINDARDDNLLSPLVCGLDRARPIVYDEDRAEALAFPPLESFRRLL</sequence>
<dbReference type="PANTHER" id="PTHR39323">
    <property type="entry name" value="BLR1149 PROTEIN"/>
    <property type="match status" value="1"/>
</dbReference>
<dbReference type="InterPro" id="IPR004843">
    <property type="entry name" value="Calcineurin-like_PHP"/>
</dbReference>
<dbReference type="Proteomes" id="UP000296733">
    <property type="component" value="Chromosome"/>
</dbReference>
<evidence type="ECO:0000313" key="2">
    <source>
        <dbReference type="EMBL" id="QCC48949.1"/>
    </source>
</evidence>
<dbReference type="PANTHER" id="PTHR39323:SF1">
    <property type="entry name" value="BLR1149 PROTEIN"/>
    <property type="match status" value="1"/>
</dbReference>
<proteinExistence type="predicted"/>
<organism evidence="2 3">
    <name type="scientific">Halobellus limi</name>
    <dbReference type="NCBI Taxonomy" id="699433"/>
    <lineage>
        <taxon>Archaea</taxon>
        <taxon>Methanobacteriati</taxon>
        <taxon>Methanobacteriota</taxon>
        <taxon>Stenosarchaea group</taxon>
        <taxon>Halobacteria</taxon>
        <taxon>Halobacteriales</taxon>
        <taxon>Haloferacaceae</taxon>
        <taxon>Halobellus</taxon>
    </lineage>
</organism>
<dbReference type="GO" id="GO:0016787">
    <property type="term" value="F:hydrolase activity"/>
    <property type="evidence" value="ECO:0007669"/>
    <property type="project" value="InterPro"/>
</dbReference>
<dbReference type="AlphaFoldDB" id="A0A4D6H4Z1"/>
<dbReference type="PIRSF" id="PIRSF000887">
    <property type="entry name" value="Pesterase_MJ0037"/>
    <property type="match status" value="1"/>
</dbReference>
<dbReference type="Pfam" id="PF00149">
    <property type="entry name" value="Metallophos"/>
    <property type="match status" value="1"/>
</dbReference>
<dbReference type="KEGG" id="hlm:DV707_11525"/>
<dbReference type="InterPro" id="IPR029052">
    <property type="entry name" value="Metallo-depent_PP-like"/>
</dbReference>
<dbReference type="Gene3D" id="3.60.21.10">
    <property type="match status" value="1"/>
</dbReference>
<dbReference type="OrthoDB" id="18264at2157"/>
<dbReference type="InterPro" id="IPR024173">
    <property type="entry name" value="Pesterase_MJ0037-like"/>
</dbReference>
<evidence type="ECO:0000313" key="3">
    <source>
        <dbReference type="Proteomes" id="UP000296733"/>
    </source>
</evidence>
<dbReference type="SUPFAM" id="SSF56300">
    <property type="entry name" value="Metallo-dependent phosphatases"/>
    <property type="match status" value="1"/>
</dbReference>
<feature type="domain" description="Calcineurin-like phosphoesterase" evidence="1">
    <location>
        <begin position="16"/>
        <end position="128"/>
    </location>
</feature>
<name>A0A4D6H4Z1_9EURY</name>
<accession>A0A4D6H4Z1</accession>
<dbReference type="EMBL" id="CP031311">
    <property type="protein sequence ID" value="QCC48949.1"/>
    <property type="molecule type" value="Genomic_DNA"/>
</dbReference>
<reference evidence="2 3" key="1">
    <citation type="journal article" date="2019" name="Nat. Commun.">
        <title>A new type of DNA phosphorothioation-based antiviral system in archaea.</title>
        <authorList>
            <person name="Xiong L."/>
            <person name="Liu S."/>
            <person name="Chen S."/>
            <person name="Xiao Y."/>
            <person name="Zhu B."/>
            <person name="Gao Y."/>
            <person name="Zhang Y."/>
            <person name="Chen B."/>
            <person name="Luo J."/>
            <person name="Deng Z."/>
            <person name="Chen X."/>
            <person name="Wang L."/>
            <person name="Chen S."/>
        </authorList>
    </citation>
    <scope>NUCLEOTIDE SEQUENCE [LARGE SCALE GENOMIC DNA]</scope>
    <source>
        <strain evidence="2 3">CGMCC 1.10331</strain>
    </source>
</reference>
<evidence type="ECO:0000259" key="1">
    <source>
        <dbReference type="Pfam" id="PF00149"/>
    </source>
</evidence>